<proteinExistence type="predicted"/>
<dbReference type="Proteomes" id="UP001241377">
    <property type="component" value="Unassembled WGS sequence"/>
</dbReference>
<accession>A0ACC2V2T6</accession>
<keyword evidence="2" id="KW-1185">Reference proteome</keyword>
<gene>
    <name evidence="1" type="ORF">QFC19_008242</name>
</gene>
<comment type="caution">
    <text evidence="1">The sequence shown here is derived from an EMBL/GenBank/DDBJ whole genome shotgun (WGS) entry which is preliminary data.</text>
</comment>
<name>A0ACC2V2T6_9TREE</name>
<reference evidence="1" key="1">
    <citation type="submission" date="2023-04" db="EMBL/GenBank/DDBJ databases">
        <title>Draft Genome sequencing of Naganishia species isolated from polar environments using Oxford Nanopore Technology.</title>
        <authorList>
            <person name="Leo P."/>
            <person name="Venkateswaran K."/>
        </authorList>
    </citation>
    <scope>NUCLEOTIDE SEQUENCE</scope>
    <source>
        <strain evidence="1">MNA-CCFEE 5261</strain>
    </source>
</reference>
<protein>
    <submittedName>
        <fullName evidence="1">Uncharacterized protein</fullName>
    </submittedName>
</protein>
<evidence type="ECO:0000313" key="1">
    <source>
        <dbReference type="EMBL" id="KAJ9093653.1"/>
    </source>
</evidence>
<evidence type="ECO:0000313" key="2">
    <source>
        <dbReference type="Proteomes" id="UP001241377"/>
    </source>
</evidence>
<sequence length="457" mass="51943">MPEAQANHGSKPEGGTTQPKRLRPRKRNGATKSSKTSEANSNSKERNGLKPPKRSLKQAKKPKVRDPAKDYKYLEVKKLIRFIEPLTVNGIPPEIIQKRAQADENINKESSQNYVEDYILKFITSQPDQPIHLSFQFAPSDPDFPYNVEMVKISLSIPPKYPYSKEARSSIYVLNDDIPRGFAVNLEIGFRRIAAAAMGVEDEEIQLVEGKGLLSQIKTLDKYLELFLKQEKKETIKFVKSKKREKSSSPSVEPTPSAQKQTQKPESKPLESEPVDNLSVASVSSVSSEVAKERARLIQEMNDKFGRETVKVFKKSALENKYKVILPIPMQKDHIPSAWQKHGKVEVFLHVPSDYPKHEATLLMPPNFTKNLLISYKDIHEANKIHKQVLAVEKNIERNYRNAGDCGPQQKTLICVINWLYVHLGYLCMDPVDFDEWRRCVGKERGEGSQALRAIVV</sequence>
<organism evidence="1 2">
    <name type="scientific">Naganishia cerealis</name>
    <dbReference type="NCBI Taxonomy" id="610337"/>
    <lineage>
        <taxon>Eukaryota</taxon>
        <taxon>Fungi</taxon>
        <taxon>Dikarya</taxon>
        <taxon>Basidiomycota</taxon>
        <taxon>Agaricomycotina</taxon>
        <taxon>Tremellomycetes</taxon>
        <taxon>Filobasidiales</taxon>
        <taxon>Filobasidiaceae</taxon>
        <taxon>Naganishia</taxon>
    </lineage>
</organism>
<dbReference type="EMBL" id="JASBWR010000120">
    <property type="protein sequence ID" value="KAJ9093653.1"/>
    <property type="molecule type" value="Genomic_DNA"/>
</dbReference>